<dbReference type="EMBL" id="CAJVQB010154830">
    <property type="protein sequence ID" value="CAG8855951.1"/>
    <property type="molecule type" value="Genomic_DNA"/>
</dbReference>
<proteinExistence type="predicted"/>
<keyword evidence="2" id="KW-1185">Reference proteome</keyword>
<reference evidence="1 2" key="1">
    <citation type="submission" date="2021-06" db="EMBL/GenBank/DDBJ databases">
        <authorList>
            <person name="Kallberg Y."/>
            <person name="Tangrot J."/>
            <person name="Rosling A."/>
        </authorList>
    </citation>
    <scope>NUCLEOTIDE SEQUENCE [LARGE SCALE GENOMIC DNA]</scope>
    <source>
        <strain evidence="1 2">120-4 pot B 10/14</strain>
    </source>
</reference>
<evidence type="ECO:0000313" key="2">
    <source>
        <dbReference type="Proteomes" id="UP000789901"/>
    </source>
</evidence>
<dbReference type="Proteomes" id="UP000789901">
    <property type="component" value="Unassembled WGS sequence"/>
</dbReference>
<sequence>INRLEHEASSMSQALADLRRQVNEFSHDVEYVETTKDIEYLMYTPSTITVGRRGILQSRTKESKRD</sequence>
<name>A0ABN7XMC5_GIGMA</name>
<accession>A0ABN7XMC5</accession>
<feature type="non-terminal residue" evidence="1">
    <location>
        <position position="1"/>
    </location>
</feature>
<comment type="caution">
    <text evidence="1">The sequence shown here is derived from an EMBL/GenBank/DDBJ whole genome shotgun (WGS) entry which is preliminary data.</text>
</comment>
<organism evidence="1 2">
    <name type="scientific">Gigaspora margarita</name>
    <dbReference type="NCBI Taxonomy" id="4874"/>
    <lineage>
        <taxon>Eukaryota</taxon>
        <taxon>Fungi</taxon>
        <taxon>Fungi incertae sedis</taxon>
        <taxon>Mucoromycota</taxon>
        <taxon>Glomeromycotina</taxon>
        <taxon>Glomeromycetes</taxon>
        <taxon>Diversisporales</taxon>
        <taxon>Gigasporaceae</taxon>
        <taxon>Gigaspora</taxon>
    </lineage>
</organism>
<protein>
    <submittedName>
        <fullName evidence="1">36573_t:CDS:1</fullName>
    </submittedName>
</protein>
<gene>
    <name evidence="1" type="ORF">GMARGA_LOCUS44772</name>
</gene>
<evidence type="ECO:0000313" key="1">
    <source>
        <dbReference type="EMBL" id="CAG8855951.1"/>
    </source>
</evidence>